<dbReference type="Proteomes" id="UP000019132">
    <property type="component" value="Unassembled WGS sequence"/>
</dbReference>
<dbReference type="GO" id="GO:0016020">
    <property type="term" value="C:membrane"/>
    <property type="evidence" value="ECO:0007669"/>
    <property type="project" value="UniProtKB-SubCell"/>
</dbReference>
<evidence type="ECO:0000256" key="5">
    <source>
        <dbReference type="SAM" id="MobiDB-lite"/>
    </source>
</evidence>
<dbReference type="OMA" id="NWTHLGD"/>
<feature type="transmembrane region" description="Helical" evidence="4">
    <location>
        <begin position="224"/>
        <end position="254"/>
    </location>
</feature>
<dbReference type="eggNOG" id="ENOG502SQAX">
    <property type="taxonomic scope" value="Eukaryota"/>
</dbReference>
<evidence type="ECO:0000313" key="6">
    <source>
        <dbReference type="EnsemblProtists" id="PYU1_T009233"/>
    </source>
</evidence>
<dbReference type="HOGENOM" id="CLU_105647_0_0_1"/>
<dbReference type="InParanoid" id="K3WW85"/>
<comment type="similarity">
    <text evidence="4">Belongs to the copper transporter (Ctr) (TC 1.A.56) family. SLC31A subfamily.</text>
</comment>
<keyword evidence="4" id="KW-0406">Ion transport</keyword>
<dbReference type="Pfam" id="PF04145">
    <property type="entry name" value="Ctr"/>
    <property type="match status" value="1"/>
</dbReference>
<dbReference type="VEuPathDB" id="FungiDB:PYU1_G009215"/>
<dbReference type="EnsemblProtists" id="PYU1_T009233">
    <property type="protein sequence ID" value="PYU1_T009233"/>
    <property type="gene ID" value="PYU1_G009215"/>
</dbReference>
<reference evidence="6" key="3">
    <citation type="submission" date="2015-02" db="UniProtKB">
        <authorList>
            <consortium name="EnsemblProtists"/>
        </authorList>
    </citation>
    <scope>IDENTIFICATION</scope>
    <source>
        <strain evidence="6">DAOM BR144</strain>
    </source>
</reference>
<dbReference type="PANTHER" id="PTHR12483">
    <property type="entry name" value="SOLUTE CARRIER FAMILY 31 COPPER TRANSPORTERS"/>
    <property type="match status" value="1"/>
</dbReference>
<keyword evidence="4" id="KW-0813">Transport</keyword>
<evidence type="ECO:0000256" key="1">
    <source>
        <dbReference type="ARBA" id="ARBA00022692"/>
    </source>
</evidence>
<protein>
    <recommendedName>
        <fullName evidence="4">Copper transport protein</fullName>
    </recommendedName>
</protein>
<keyword evidence="2 4" id="KW-1133">Transmembrane helix</keyword>
<dbReference type="InterPro" id="IPR007274">
    <property type="entry name" value="Cop_transporter"/>
</dbReference>
<evidence type="ECO:0000256" key="3">
    <source>
        <dbReference type="ARBA" id="ARBA00023136"/>
    </source>
</evidence>
<keyword evidence="3 4" id="KW-0472">Membrane</keyword>
<reference evidence="7" key="1">
    <citation type="journal article" date="2010" name="Genome Biol.">
        <title>Genome sequence of the necrotrophic plant pathogen Pythium ultimum reveals original pathogenicity mechanisms and effector repertoire.</title>
        <authorList>
            <person name="Levesque C.A."/>
            <person name="Brouwer H."/>
            <person name="Cano L."/>
            <person name="Hamilton J.P."/>
            <person name="Holt C."/>
            <person name="Huitema E."/>
            <person name="Raffaele S."/>
            <person name="Robideau G.P."/>
            <person name="Thines M."/>
            <person name="Win J."/>
            <person name="Zerillo M.M."/>
            <person name="Beakes G.W."/>
            <person name="Boore J.L."/>
            <person name="Busam D."/>
            <person name="Dumas B."/>
            <person name="Ferriera S."/>
            <person name="Fuerstenberg S.I."/>
            <person name="Gachon C.M."/>
            <person name="Gaulin E."/>
            <person name="Govers F."/>
            <person name="Grenville-Briggs L."/>
            <person name="Horner N."/>
            <person name="Hostetler J."/>
            <person name="Jiang R.H."/>
            <person name="Johnson J."/>
            <person name="Krajaejun T."/>
            <person name="Lin H."/>
            <person name="Meijer H.J."/>
            <person name="Moore B."/>
            <person name="Morris P."/>
            <person name="Phuntmart V."/>
            <person name="Puiu D."/>
            <person name="Shetty J."/>
            <person name="Stajich J.E."/>
            <person name="Tripathy S."/>
            <person name="Wawra S."/>
            <person name="van West P."/>
            <person name="Whitty B.R."/>
            <person name="Coutinho P.M."/>
            <person name="Henrissat B."/>
            <person name="Martin F."/>
            <person name="Thomas P.D."/>
            <person name="Tyler B.M."/>
            <person name="De Vries R.P."/>
            <person name="Kamoun S."/>
            <person name="Yandell M."/>
            <person name="Tisserat N."/>
            <person name="Buell C.R."/>
        </authorList>
    </citation>
    <scope>NUCLEOTIDE SEQUENCE</scope>
    <source>
        <strain evidence="7">DAOM:BR144</strain>
    </source>
</reference>
<dbReference type="AlphaFoldDB" id="K3WW85"/>
<dbReference type="EMBL" id="GL376632">
    <property type="status" value="NOT_ANNOTATED_CDS"/>
    <property type="molecule type" value="Genomic_DNA"/>
</dbReference>
<accession>K3WW85</accession>
<reference evidence="7" key="2">
    <citation type="submission" date="2010-04" db="EMBL/GenBank/DDBJ databases">
        <authorList>
            <person name="Buell R."/>
            <person name="Hamilton J."/>
            <person name="Hostetler J."/>
        </authorList>
    </citation>
    <scope>NUCLEOTIDE SEQUENCE [LARGE SCALE GENOMIC DNA]</scope>
    <source>
        <strain evidence="7">DAOM:BR144</strain>
    </source>
</reference>
<keyword evidence="1 4" id="KW-0812">Transmembrane</keyword>
<organism evidence="6 7">
    <name type="scientific">Globisporangium ultimum (strain ATCC 200006 / CBS 805.95 / DAOM BR144)</name>
    <name type="common">Pythium ultimum</name>
    <dbReference type="NCBI Taxonomy" id="431595"/>
    <lineage>
        <taxon>Eukaryota</taxon>
        <taxon>Sar</taxon>
        <taxon>Stramenopiles</taxon>
        <taxon>Oomycota</taxon>
        <taxon>Peronosporomycetes</taxon>
        <taxon>Pythiales</taxon>
        <taxon>Pythiaceae</taxon>
        <taxon>Globisporangium</taxon>
    </lineage>
</organism>
<evidence type="ECO:0000256" key="2">
    <source>
        <dbReference type="ARBA" id="ARBA00022989"/>
    </source>
</evidence>
<keyword evidence="4" id="KW-0187">Copper transport</keyword>
<evidence type="ECO:0000256" key="4">
    <source>
        <dbReference type="RuleBase" id="RU367022"/>
    </source>
</evidence>
<name>K3WW85_GLOUD</name>
<dbReference type="PANTHER" id="PTHR12483:SF115">
    <property type="entry name" value="COPPER TRANSPORT PROTEIN"/>
    <property type="match status" value="1"/>
</dbReference>
<dbReference type="GO" id="GO:0005375">
    <property type="term" value="F:copper ion transmembrane transporter activity"/>
    <property type="evidence" value="ECO:0007669"/>
    <property type="project" value="UniProtKB-UniRule"/>
</dbReference>
<keyword evidence="4" id="KW-0186">Copper</keyword>
<feature type="region of interest" description="Disordered" evidence="5">
    <location>
        <begin position="95"/>
        <end position="148"/>
    </location>
</feature>
<sequence>MAPFCMGSGVTMGTTGLKWAGADPADDCSMLWTQLLGVTSVGRAVIASVAVFLMALSAQYLTTRSGNKIQEAKEFAKRQRMATLTTSRYYYDSEIGRGHRNTSSNGNGSGIPAFTRSESTSRQAASSERQPATIAQRNNGGAHVSSTGSVQGVPATITSVSISSRSIPAPTTATWSTTALPGSKYFSNDNSINTNTAVASYYPAKVSDWEHFGDSLLRGLRMSLAYLLMLAVMTYDVALIGSVVLGFSLGYFLFAQDTAKIPASADPCCS</sequence>
<keyword evidence="7" id="KW-1185">Reference proteome</keyword>
<comment type="subcellular location">
    <subcellularLocation>
        <location evidence="4">Membrane</location>
        <topology evidence="4">Multi-pass membrane protein</topology>
    </subcellularLocation>
</comment>
<feature type="compositionally biased region" description="Polar residues" evidence="5">
    <location>
        <begin position="116"/>
        <end position="148"/>
    </location>
</feature>
<proteinExistence type="inferred from homology"/>
<evidence type="ECO:0000313" key="7">
    <source>
        <dbReference type="Proteomes" id="UP000019132"/>
    </source>
</evidence>